<dbReference type="GO" id="GO:0003924">
    <property type="term" value="F:GTPase activity"/>
    <property type="evidence" value="ECO:0007669"/>
    <property type="project" value="UniProtKB-UniRule"/>
</dbReference>
<dbReference type="InterPro" id="IPR005517">
    <property type="entry name" value="Transl_elong_EFG/EF2_IV"/>
</dbReference>
<evidence type="ECO:0000256" key="7">
    <source>
        <dbReference type="ARBA" id="ARBA00023134"/>
    </source>
</evidence>
<dbReference type="InterPro" id="IPR041095">
    <property type="entry name" value="EFG_II"/>
</dbReference>
<dbReference type="CDD" id="cd04091">
    <property type="entry name" value="mtEFG1_II_like"/>
    <property type="match status" value="1"/>
</dbReference>
<proteinExistence type="inferred from homology"/>
<dbReference type="SUPFAM" id="SSF50447">
    <property type="entry name" value="Translation proteins"/>
    <property type="match status" value="1"/>
</dbReference>
<evidence type="ECO:0000313" key="12">
    <source>
        <dbReference type="Proteomes" id="UP000789759"/>
    </source>
</evidence>
<dbReference type="InterPro" id="IPR020568">
    <property type="entry name" value="Ribosomal_Su5_D2-typ_SF"/>
</dbReference>
<accession>A0A9N8VF01</accession>
<dbReference type="FunFam" id="3.40.50.300:FF:000029">
    <property type="entry name" value="Elongation factor G"/>
    <property type="match status" value="1"/>
</dbReference>
<keyword evidence="3 9" id="KW-0547">Nucleotide-binding</keyword>
<dbReference type="InterPro" id="IPR047872">
    <property type="entry name" value="EFG_IV"/>
</dbReference>
<dbReference type="SMART" id="SM00889">
    <property type="entry name" value="EFG_IV"/>
    <property type="match status" value="1"/>
</dbReference>
<dbReference type="InterPro" id="IPR009022">
    <property type="entry name" value="EFG_III"/>
</dbReference>
<dbReference type="PROSITE" id="PS51722">
    <property type="entry name" value="G_TR_2"/>
    <property type="match status" value="1"/>
</dbReference>
<dbReference type="InterPro" id="IPR009000">
    <property type="entry name" value="Transl_B-barrel_sf"/>
</dbReference>
<dbReference type="InterPro" id="IPR014721">
    <property type="entry name" value="Ribsml_uS5_D2-typ_fold_subgr"/>
</dbReference>
<protein>
    <recommendedName>
        <fullName evidence="9">Elongation factor G, mitochondrial</fullName>
        <shortName evidence="9">EF-Gmt</shortName>
    </recommendedName>
    <alternativeName>
        <fullName evidence="9">Elongation factor G 1, mitochondrial</fullName>
        <shortName evidence="9">mEF-G 1</shortName>
    </alternativeName>
    <alternativeName>
        <fullName evidence="9">Elongation factor G1</fullName>
    </alternativeName>
</protein>
<dbReference type="GO" id="GO:0003746">
    <property type="term" value="F:translation elongation factor activity"/>
    <property type="evidence" value="ECO:0007669"/>
    <property type="project" value="UniProtKB-UniRule"/>
</dbReference>
<evidence type="ECO:0000256" key="2">
    <source>
        <dbReference type="ARBA" id="ARBA00005870"/>
    </source>
</evidence>
<feature type="binding site" evidence="9">
    <location>
        <begin position="67"/>
        <end position="74"/>
    </location>
    <ligand>
        <name>GTP</name>
        <dbReference type="ChEBI" id="CHEBI:37565"/>
    </ligand>
</feature>
<dbReference type="Gene3D" id="3.30.70.240">
    <property type="match status" value="1"/>
</dbReference>
<comment type="pathway">
    <text evidence="9">Protein biosynthesis; polypeptide chain elongation.</text>
</comment>
<dbReference type="Gene3D" id="3.40.50.300">
    <property type="entry name" value="P-loop containing nucleotide triphosphate hydrolases"/>
    <property type="match status" value="1"/>
</dbReference>
<dbReference type="Proteomes" id="UP000789759">
    <property type="component" value="Unassembled WGS sequence"/>
</dbReference>
<dbReference type="SUPFAM" id="SSF52540">
    <property type="entry name" value="P-loop containing nucleoside triphosphate hydrolases"/>
    <property type="match status" value="1"/>
</dbReference>
<name>A0A9N8VF01_9GLOM</name>
<dbReference type="FunFam" id="3.30.230.10:FF:000003">
    <property type="entry name" value="Elongation factor G"/>
    <property type="match status" value="1"/>
</dbReference>
<dbReference type="InterPro" id="IPR004540">
    <property type="entry name" value="Transl_elong_EFG/EF2"/>
</dbReference>
<dbReference type="OrthoDB" id="198619at2759"/>
<dbReference type="PANTHER" id="PTHR43636:SF2">
    <property type="entry name" value="ELONGATION FACTOR G, MITOCHONDRIAL"/>
    <property type="match status" value="1"/>
</dbReference>
<dbReference type="NCBIfam" id="NF009381">
    <property type="entry name" value="PRK12740.1-5"/>
    <property type="match status" value="1"/>
</dbReference>
<dbReference type="Pfam" id="PF03764">
    <property type="entry name" value="EFG_IV"/>
    <property type="match status" value="1"/>
</dbReference>
<dbReference type="InterPro" id="IPR004161">
    <property type="entry name" value="EFTu-like_2"/>
</dbReference>
<evidence type="ECO:0000256" key="9">
    <source>
        <dbReference type="HAMAP-Rule" id="MF_03061"/>
    </source>
</evidence>
<dbReference type="AlphaFoldDB" id="A0A9N8VF01"/>
<dbReference type="HAMAP" id="MF_00054_B">
    <property type="entry name" value="EF_G_EF_2_B"/>
    <property type="match status" value="1"/>
</dbReference>
<dbReference type="FunFam" id="3.30.70.870:FF:000001">
    <property type="entry name" value="Elongation factor G"/>
    <property type="match status" value="1"/>
</dbReference>
<gene>
    <name evidence="9" type="primary">MEF1</name>
    <name evidence="11" type="ORF">CPELLU_LOCUS25</name>
</gene>
<keyword evidence="6" id="KW-0809">Transit peptide</keyword>
<dbReference type="CDD" id="cd01434">
    <property type="entry name" value="EFG_mtEFG1_IV"/>
    <property type="match status" value="1"/>
</dbReference>
<dbReference type="FunFam" id="2.40.30.10:FF:000022">
    <property type="entry name" value="Elongation factor G, mitochondrial"/>
    <property type="match status" value="1"/>
</dbReference>
<dbReference type="Gene3D" id="3.30.70.870">
    <property type="entry name" value="Elongation Factor G (Translational Gtpase), domain 3"/>
    <property type="match status" value="1"/>
</dbReference>
<dbReference type="InterPro" id="IPR027417">
    <property type="entry name" value="P-loop_NTPase"/>
</dbReference>
<dbReference type="GO" id="GO:0005525">
    <property type="term" value="F:GTP binding"/>
    <property type="evidence" value="ECO:0007669"/>
    <property type="project" value="UniProtKB-UniRule"/>
</dbReference>
<comment type="function">
    <text evidence="8">Catalyzes the GTP-dependent ribosomal translocation step during translation elongation. During this step, the ribosome changes from the pre-translocational (PRE) to the post-translocational (POST) state as the newly formed A-site-bound peptidyl-tRNA and P-site-bound deacylated tRNA move to the P and E sites, respectively. Catalyzes the coordinated movement of the two tRNA molecules, the mRNA and conformational changes in the ribosome.</text>
</comment>
<keyword evidence="9" id="KW-0496">Mitochondrion</keyword>
<evidence type="ECO:0000256" key="4">
    <source>
        <dbReference type="ARBA" id="ARBA00022768"/>
    </source>
</evidence>
<dbReference type="SUPFAM" id="SSF54980">
    <property type="entry name" value="EF-G C-terminal domain-like"/>
    <property type="match status" value="2"/>
</dbReference>
<dbReference type="Pfam" id="PF00009">
    <property type="entry name" value="GTP_EFTU"/>
    <property type="match status" value="1"/>
</dbReference>
<dbReference type="NCBIfam" id="TIGR00231">
    <property type="entry name" value="small_GTP"/>
    <property type="match status" value="1"/>
</dbReference>
<dbReference type="GO" id="GO:0070125">
    <property type="term" value="P:mitochondrial translational elongation"/>
    <property type="evidence" value="ECO:0007669"/>
    <property type="project" value="UniProtKB-UniRule"/>
</dbReference>
<dbReference type="PANTHER" id="PTHR43636">
    <property type="entry name" value="ELONGATION FACTOR G, MITOCHONDRIAL"/>
    <property type="match status" value="1"/>
</dbReference>
<feature type="binding site" evidence="9">
    <location>
        <begin position="139"/>
        <end position="143"/>
    </location>
    <ligand>
        <name>GTP</name>
        <dbReference type="ChEBI" id="CHEBI:37565"/>
    </ligand>
</feature>
<dbReference type="FunFam" id="3.30.70.240:FF:000015">
    <property type="entry name" value="Elongation factor G, mitochondrial"/>
    <property type="match status" value="1"/>
</dbReference>
<dbReference type="EMBL" id="CAJVQA010000005">
    <property type="protein sequence ID" value="CAG8448950.1"/>
    <property type="molecule type" value="Genomic_DNA"/>
</dbReference>
<dbReference type="SMART" id="SM00838">
    <property type="entry name" value="EFG_C"/>
    <property type="match status" value="1"/>
</dbReference>
<dbReference type="CDD" id="cd04097">
    <property type="entry name" value="mtEFG1_C"/>
    <property type="match status" value="1"/>
</dbReference>
<feature type="binding site" evidence="9">
    <location>
        <begin position="193"/>
        <end position="196"/>
    </location>
    <ligand>
        <name>GTP</name>
        <dbReference type="ChEBI" id="CHEBI:37565"/>
    </ligand>
</feature>
<comment type="function">
    <text evidence="9">Mitochondrial GTPase that catalyzes the GTP-dependent ribosomal translocation step during translation elongation. During this step, the ribosome changes from the pre-translocational (PRE) to the post-translocational (POST) state as the newly formed A-site-bound peptidyl-tRNA and P-site-bound deacylated tRNA move to the P and E sites, respectively. Catalyzes the coordinated movement of the two tRNA molecules, the mRNA and conformational changes in the ribosome.</text>
</comment>
<dbReference type="Pfam" id="PF14492">
    <property type="entry name" value="EFG_III"/>
    <property type="match status" value="1"/>
</dbReference>
<dbReference type="PROSITE" id="PS00301">
    <property type="entry name" value="G_TR_1"/>
    <property type="match status" value="1"/>
</dbReference>
<dbReference type="InterPro" id="IPR035647">
    <property type="entry name" value="EFG_III/V"/>
</dbReference>
<dbReference type="InterPro" id="IPR035649">
    <property type="entry name" value="EFG_V"/>
</dbReference>
<dbReference type="SUPFAM" id="SSF54211">
    <property type="entry name" value="Ribosomal protein S5 domain 2-like"/>
    <property type="match status" value="1"/>
</dbReference>
<evidence type="ECO:0000256" key="5">
    <source>
        <dbReference type="ARBA" id="ARBA00022917"/>
    </source>
</evidence>
<comment type="similarity">
    <text evidence="9">Belongs to the GTP-binding elongation factor family. EF-G/EF-2 subfamily.</text>
</comment>
<sequence length="759" mass="84958">MTPFSLSRFFNTSVSLRTLSNFKLSHRCFGIKRYASTTAISSENSAPKVDPDDLLRLQRLRNIGISAHIDSGKTTLTERILYYTGRIKAIHEVRGKDGEGAKMDSMELERERGITIQSAATYCNWNWKDHGDYNINIIDTPGHVDFTIEVERALRVLDGAVLVLCGVSGVQSQTITVDRQMRRYNVPRISFINKLDRIGANPFNVIEQIRQKLKITAAAVQIPIGLEDDLKGVVDLIKWKAVYNEGNRGDKVIEKEIPEELIKLATLKKQELIENLADVDDQIAEIFLMEETPTSEQLMDAIRRATIANKFTPVLMGSAYKNTGVQRVLDAACAFLPNPAEVHNIALDINRKEARVDLIPYSKNNFVGLAFKLEEGKYGQLTYIRVYQGALKKGSSITNSRTSKKVKVPRLVRMHSNEMEDVDEVGAGEICAVFGVECSSGDTFTDGSLSYTMTSMFVPDPVISLSITPKAKDSSNFSKALNKFQKEDPTFRVAYDLESKETIISGMGELHLDIYVERMKREYNVDCITGKPQVAFRETITSTAKFDYTHKKQTGGAGQFGKVIGYIEPLKEVTDEDEEPLPMFESRVVGGHIPSNFIPAVEKGFQDGLEKGSLIGHPIKNVRFVLEDGAYHAVDSSELAFRLAALYAFRDAFMKANPVILEPIMNVSVTTPVEFQGTVIANLNKRKGTILDTEVQEDHFVVTAEVSLNNMFGYSSDLRSATQGKGEFTMEYKTHQPVLPYVQEELINEYKKKKLAEKK</sequence>
<dbReference type="PRINTS" id="PR00315">
    <property type="entry name" value="ELONGATNFCT"/>
</dbReference>
<dbReference type="GO" id="GO:0005739">
    <property type="term" value="C:mitochondrion"/>
    <property type="evidence" value="ECO:0007669"/>
    <property type="project" value="UniProtKB-SubCell"/>
</dbReference>
<dbReference type="InterPro" id="IPR005225">
    <property type="entry name" value="Small_GTP-bd"/>
</dbReference>
<organism evidence="11 12">
    <name type="scientific">Cetraspora pellucida</name>
    <dbReference type="NCBI Taxonomy" id="1433469"/>
    <lineage>
        <taxon>Eukaryota</taxon>
        <taxon>Fungi</taxon>
        <taxon>Fungi incertae sedis</taxon>
        <taxon>Mucoromycota</taxon>
        <taxon>Glomeromycotina</taxon>
        <taxon>Glomeromycetes</taxon>
        <taxon>Diversisporales</taxon>
        <taxon>Gigasporaceae</taxon>
        <taxon>Cetraspora</taxon>
    </lineage>
</organism>
<keyword evidence="4 9" id="KW-0251">Elongation factor</keyword>
<comment type="similarity">
    <text evidence="2">Belongs to the TRAFAC class translation factor GTPase superfamily. Classic translation factor GTPase family. EF-G/EF-2 subfamily.</text>
</comment>
<evidence type="ECO:0000256" key="8">
    <source>
        <dbReference type="ARBA" id="ARBA00024731"/>
    </source>
</evidence>
<feature type="domain" description="Tr-type G" evidence="10">
    <location>
        <begin position="58"/>
        <end position="340"/>
    </location>
</feature>
<evidence type="ECO:0000259" key="10">
    <source>
        <dbReference type="PROSITE" id="PS51722"/>
    </source>
</evidence>
<keyword evidence="5 9" id="KW-0648">Protein biosynthesis</keyword>
<dbReference type="Pfam" id="PF03144">
    <property type="entry name" value="GTP_EFTU_D2"/>
    <property type="match status" value="1"/>
</dbReference>
<dbReference type="CDD" id="cd16262">
    <property type="entry name" value="EFG_III"/>
    <property type="match status" value="1"/>
</dbReference>
<dbReference type="InterPro" id="IPR000640">
    <property type="entry name" value="EFG_V-like"/>
</dbReference>
<keyword evidence="12" id="KW-1185">Reference proteome</keyword>
<dbReference type="Pfam" id="PF00679">
    <property type="entry name" value="EFG_C"/>
    <property type="match status" value="1"/>
</dbReference>
<dbReference type="Gene3D" id="2.40.30.10">
    <property type="entry name" value="Translation factors"/>
    <property type="match status" value="1"/>
</dbReference>
<dbReference type="CDD" id="cd01886">
    <property type="entry name" value="EF-G"/>
    <property type="match status" value="1"/>
</dbReference>
<comment type="caution">
    <text evidence="11">The sequence shown here is derived from an EMBL/GenBank/DDBJ whole genome shotgun (WGS) entry which is preliminary data.</text>
</comment>
<evidence type="ECO:0000313" key="11">
    <source>
        <dbReference type="EMBL" id="CAG8448950.1"/>
    </source>
</evidence>
<dbReference type="Gene3D" id="3.30.230.10">
    <property type="match status" value="1"/>
</dbReference>
<evidence type="ECO:0000256" key="3">
    <source>
        <dbReference type="ARBA" id="ARBA00022741"/>
    </source>
</evidence>
<keyword evidence="7 9" id="KW-0342">GTP-binding</keyword>
<dbReference type="InterPro" id="IPR000795">
    <property type="entry name" value="T_Tr_GTP-bd_dom"/>
</dbReference>
<dbReference type="InterPro" id="IPR031157">
    <property type="entry name" value="G_TR_CS"/>
</dbReference>
<comment type="subcellular location">
    <subcellularLocation>
        <location evidence="1 9">Mitochondrion</location>
    </subcellularLocation>
</comment>
<evidence type="ECO:0000256" key="1">
    <source>
        <dbReference type="ARBA" id="ARBA00004173"/>
    </source>
</evidence>
<dbReference type="NCBIfam" id="TIGR00484">
    <property type="entry name" value="EF-G"/>
    <property type="match status" value="1"/>
</dbReference>
<evidence type="ECO:0000256" key="6">
    <source>
        <dbReference type="ARBA" id="ARBA00022946"/>
    </source>
</evidence>
<reference evidence="11" key="1">
    <citation type="submission" date="2021-06" db="EMBL/GenBank/DDBJ databases">
        <authorList>
            <person name="Kallberg Y."/>
            <person name="Tangrot J."/>
            <person name="Rosling A."/>
        </authorList>
    </citation>
    <scope>NUCLEOTIDE SEQUENCE</scope>
    <source>
        <strain evidence="11">FL966</strain>
    </source>
</reference>